<protein>
    <submittedName>
        <fullName evidence="5">DUF4190 domain-containing protein</fullName>
    </submittedName>
</protein>
<dbReference type="InterPro" id="IPR025241">
    <property type="entry name" value="DUF4190"/>
</dbReference>
<feature type="transmembrane region" description="Helical" evidence="2">
    <location>
        <begin position="71"/>
        <end position="92"/>
    </location>
</feature>
<feature type="compositionally biased region" description="Pro residues" evidence="1">
    <location>
        <begin position="48"/>
        <end position="58"/>
    </location>
</feature>
<dbReference type="Pfam" id="PF13845">
    <property type="entry name" value="Septum_form"/>
    <property type="match status" value="1"/>
</dbReference>
<dbReference type="RefSeq" id="WP_344476887.1">
    <property type="nucleotide sequence ID" value="NZ_BAAASB010000007.1"/>
</dbReference>
<keyword evidence="6" id="KW-1185">Reference proteome</keyword>
<proteinExistence type="predicted"/>
<feature type="compositionally biased region" description="Pro residues" evidence="1">
    <location>
        <begin position="8"/>
        <end position="29"/>
    </location>
</feature>
<dbReference type="Proteomes" id="UP001596160">
    <property type="component" value="Unassembled WGS sequence"/>
</dbReference>
<organism evidence="5 6">
    <name type="scientific">Streptomyces amakusaensis</name>
    <dbReference type="NCBI Taxonomy" id="67271"/>
    <lineage>
        <taxon>Bacteria</taxon>
        <taxon>Bacillati</taxon>
        <taxon>Actinomycetota</taxon>
        <taxon>Actinomycetes</taxon>
        <taxon>Kitasatosporales</taxon>
        <taxon>Streptomycetaceae</taxon>
        <taxon>Streptomyces</taxon>
    </lineage>
</organism>
<dbReference type="EMBL" id="JBHSKP010000001">
    <property type="protein sequence ID" value="MFC5150624.1"/>
    <property type="molecule type" value="Genomic_DNA"/>
</dbReference>
<feature type="domain" description="DUF4190" evidence="3">
    <location>
        <begin position="66"/>
        <end position="121"/>
    </location>
</feature>
<evidence type="ECO:0000313" key="6">
    <source>
        <dbReference type="Proteomes" id="UP001596160"/>
    </source>
</evidence>
<comment type="caution">
    <text evidence="5">The sequence shown here is derived from an EMBL/GenBank/DDBJ whole genome shotgun (WGS) entry which is preliminary data.</text>
</comment>
<evidence type="ECO:0000259" key="3">
    <source>
        <dbReference type="Pfam" id="PF13828"/>
    </source>
</evidence>
<evidence type="ECO:0000313" key="5">
    <source>
        <dbReference type="EMBL" id="MFC5150624.1"/>
    </source>
</evidence>
<evidence type="ECO:0000259" key="4">
    <source>
        <dbReference type="Pfam" id="PF13845"/>
    </source>
</evidence>
<evidence type="ECO:0000256" key="1">
    <source>
        <dbReference type="SAM" id="MobiDB-lite"/>
    </source>
</evidence>
<name>A0ABW0AD51_9ACTN</name>
<feature type="domain" description="Septum formation-related" evidence="4">
    <location>
        <begin position="154"/>
        <end position="275"/>
    </location>
</feature>
<feature type="transmembrane region" description="Helical" evidence="2">
    <location>
        <begin position="104"/>
        <end position="128"/>
    </location>
</feature>
<accession>A0ABW0AD51</accession>
<feature type="region of interest" description="Disordered" evidence="1">
    <location>
        <begin position="1"/>
        <end position="58"/>
    </location>
</feature>
<feature type="compositionally biased region" description="Acidic residues" evidence="1">
    <location>
        <begin position="394"/>
        <end position="406"/>
    </location>
</feature>
<sequence length="412" mass="43113">MDPAQPGENPPPQPDPVPSPAPSPAPPFAPHLAPRPAQHPAYQAYPPHQQPPGYPAPPAVPPLSGLSVGSLVAGLVCCLPPLGLVLGLVALARIKKHGQRGRGMAIAGASLSAVSTALVGVLLVSGVAGEAWDGLQEGMEDVSRTRSTLDLRKGECVNLPGGVAAASGEAETAEVVDCAERHELEITGTFKVTGYEKFPGEGPIETLASERCDGINSAYALDPWAVEGKLDGYYLMPTKQSWRLGDRGVTCGLVSSDSGRTAGSARRDATTLDAHQLLYLKAERAVEEASGKMPEAEYEDDPEAHRSYAREASEVFGDQARALREHDWPGKAAGAVTARAAQLEKARTEWDKAVRGGVDDYWIHASAALEMPGDGPKGIAARRALGLAHVPPPEEPEGSESSEAPEEGAPQA</sequence>
<dbReference type="Pfam" id="PF13828">
    <property type="entry name" value="DUF4190"/>
    <property type="match status" value="1"/>
</dbReference>
<feature type="compositionally biased region" description="Low complexity" evidence="1">
    <location>
        <begin position="30"/>
        <end position="47"/>
    </location>
</feature>
<reference evidence="6" key="1">
    <citation type="journal article" date="2019" name="Int. J. Syst. Evol. Microbiol.">
        <title>The Global Catalogue of Microorganisms (GCM) 10K type strain sequencing project: providing services to taxonomists for standard genome sequencing and annotation.</title>
        <authorList>
            <consortium name="The Broad Institute Genomics Platform"/>
            <consortium name="The Broad Institute Genome Sequencing Center for Infectious Disease"/>
            <person name="Wu L."/>
            <person name="Ma J."/>
        </authorList>
    </citation>
    <scope>NUCLEOTIDE SEQUENCE [LARGE SCALE GENOMIC DNA]</scope>
    <source>
        <strain evidence="6">PCU 266</strain>
    </source>
</reference>
<keyword evidence="2" id="KW-0472">Membrane</keyword>
<keyword evidence="2" id="KW-1133">Transmembrane helix</keyword>
<keyword evidence="2" id="KW-0812">Transmembrane</keyword>
<feature type="region of interest" description="Disordered" evidence="1">
    <location>
        <begin position="385"/>
        <end position="412"/>
    </location>
</feature>
<gene>
    <name evidence="5" type="ORF">ACFPRH_02600</name>
</gene>
<evidence type="ECO:0000256" key="2">
    <source>
        <dbReference type="SAM" id="Phobius"/>
    </source>
</evidence>
<dbReference type="InterPro" id="IPR026004">
    <property type="entry name" value="Septum_form"/>
</dbReference>